<dbReference type="eggNOG" id="ENOG502STR2">
    <property type="taxonomic scope" value="Eukaryota"/>
</dbReference>
<evidence type="ECO:0000313" key="6">
    <source>
        <dbReference type="EMBL" id="EDO49254.1"/>
    </source>
</evidence>
<evidence type="ECO:0000256" key="1">
    <source>
        <dbReference type="ARBA" id="ARBA00004613"/>
    </source>
</evidence>
<evidence type="ECO:0000256" key="3">
    <source>
        <dbReference type="ARBA" id="ARBA00022852"/>
    </source>
</evidence>
<dbReference type="HOGENOM" id="CLU_053410_0_0_1"/>
<proteinExistence type="predicted"/>
<keyword evidence="3" id="KW-0204">Cytolysis</keyword>
<keyword evidence="7" id="KW-1185">Reference proteome</keyword>
<dbReference type="GO" id="GO:0005576">
    <property type="term" value="C:extracellular region"/>
    <property type="evidence" value="ECO:0007669"/>
    <property type="project" value="UniProtKB-SubCell"/>
</dbReference>
<evidence type="ECO:0000259" key="5">
    <source>
        <dbReference type="PROSITE" id="PS51412"/>
    </source>
</evidence>
<dbReference type="PhylomeDB" id="A7RGY2"/>
<dbReference type="GO" id="GO:0031640">
    <property type="term" value="P:killing of cells of another organism"/>
    <property type="evidence" value="ECO:0007669"/>
    <property type="project" value="UniProtKB-KW"/>
</dbReference>
<dbReference type="Pfam" id="PF01823">
    <property type="entry name" value="MACPF"/>
    <property type="match status" value="1"/>
</dbReference>
<dbReference type="Proteomes" id="UP000001593">
    <property type="component" value="Unassembled WGS sequence"/>
</dbReference>
<comment type="subcellular location">
    <subcellularLocation>
        <location evidence="1">Secreted</location>
    </subcellularLocation>
</comment>
<organism evidence="6 7">
    <name type="scientific">Nematostella vectensis</name>
    <name type="common">Starlet sea anemone</name>
    <dbReference type="NCBI Taxonomy" id="45351"/>
    <lineage>
        <taxon>Eukaryota</taxon>
        <taxon>Metazoa</taxon>
        <taxon>Cnidaria</taxon>
        <taxon>Anthozoa</taxon>
        <taxon>Hexacorallia</taxon>
        <taxon>Actiniaria</taxon>
        <taxon>Edwardsiidae</taxon>
        <taxon>Nematostella</taxon>
    </lineage>
</organism>
<dbReference type="InterPro" id="IPR020864">
    <property type="entry name" value="MACPF"/>
</dbReference>
<evidence type="ECO:0000256" key="4">
    <source>
        <dbReference type="ARBA" id="ARBA00023157"/>
    </source>
</evidence>
<dbReference type="InParanoid" id="A7RGY2"/>
<dbReference type="AlphaFoldDB" id="A7RGY2"/>
<keyword evidence="2" id="KW-0964">Secreted</keyword>
<accession>A7RGY2</accession>
<gene>
    <name evidence="6" type="ORF">NEMVEDRAFT_v1g196985</name>
</gene>
<reference evidence="6 7" key="1">
    <citation type="journal article" date="2007" name="Science">
        <title>Sea anemone genome reveals ancestral eumetazoan gene repertoire and genomic organization.</title>
        <authorList>
            <person name="Putnam N.H."/>
            <person name="Srivastava M."/>
            <person name="Hellsten U."/>
            <person name="Dirks B."/>
            <person name="Chapman J."/>
            <person name="Salamov A."/>
            <person name="Terry A."/>
            <person name="Shapiro H."/>
            <person name="Lindquist E."/>
            <person name="Kapitonov V.V."/>
            <person name="Jurka J."/>
            <person name="Genikhovich G."/>
            <person name="Grigoriev I.V."/>
            <person name="Lucas S.M."/>
            <person name="Steele R.E."/>
            <person name="Finnerty J.R."/>
            <person name="Technau U."/>
            <person name="Martindale M.Q."/>
            <person name="Rokhsar D.S."/>
        </authorList>
    </citation>
    <scope>NUCLEOTIDE SEQUENCE [LARGE SCALE GENOMIC DNA]</scope>
    <source>
        <strain evidence="7">CH2 X CH6</strain>
    </source>
</reference>
<dbReference type="STRING" id="45351.A7RGY2"/>
<dbReference type="PANTHER" id="PTHR45742">
    <property type="entry name" value="COMPLEMENT COMPONENT C6"/>
    <property type="match status" value="1"/>
</dbReference>
<name>A7RGY2_NEMVE</name>
<evidence type="ECO:0000313" key="7">
    <source>
        <dbReference type="Proteomes" id="UP000001593"/>
    </source>
</evidence>
<dbReference type="EMBL" id="DS469510">
    <property type="protein sequence ID" value="EDO49254.1"/>
    <property type="molecule type" value="Genomic_DNA"/>
</dbReference>
<keyword evidence="4" id="KW-1015">Disulfide bond</keyword>
<evidence type="ECO:0000256" key="2">
    <source>
        <dbReference type="ARBA" id="ARBA00022525"/>
    </source>
</evidence>
<feature type="domain" description="MACPF" evidence="5">
    <location>
        <begin position="28"/>
        <end position="376"/>
    </location>
</feature>
<sequence>MVLFTESQLPQNALPYLVNKKFKENKFNKDACRQADTVPLPMGSGMIRLSFLLLFHAAIARPPRSNDENGLLGHSLYLPETDMMTEIPLEGLYNSDYIAESCIRESNRDTSTKETIYFRSTKEVYTTLARTTAVDEELAADQVLKASLDAVAGDISAKTTESLTGYSIEMTAERLSRGISADCLSDFSFSSGFMNDFQSLPRVYSNNNRYVFFEKYLRFLKTRGTHFIKSVTFGASVRHYSFGKASQSFSQNDFRIKSCIKLAELAKTTVDELDIKDCRGVTAEDTARVNKMAISSRVVIRGGTLDSRINLLFTPTDDKIRTFLDAGYWEVVPISYTMVEIWELLKIKFFGTPNYARAKNLEDYFKGVLMFECSQIVINGYIMQRYVRSTWSSDDRPSYECQLRSQGCMDDGDCHYRVVPAECSCHGPSCIEHKREARTDGSVKVVPYAWRSERETRWGCRGGNPLPTTCGCEYPAQFTKVWPKE</sequence>
<dbReference type="PANTHER" id="PTHR45742:SF8">
    <property type="entry name" value="FLOCCULATION PROTEIN FLO11"/>
    <property type="match status" value="1"/>
</dbReference>
<dbReference type="PROSITE" id="PS51412">
    <property type="entry name" value="MACPF_2"/>
    <property type="match status" value="1"/>
</dbReference>
<protein>
    <recommendedName>
        <fullName evidence="5">MACPF domain-containing protein</fullName>
    </recommendedName>
</protein>